<reference evidence="1" key="1">
    <citation type="submission" date="2022-10" db="EMBL/GenBank/DDBJ databases">
        <title>Culturing micro-colonial fungi from biological soil crusts in the Mojave desert and describing Neophaeococcomyces mojavensis, and introducing the new genera and species Taxawa tesnikishii.</title>
        <authorList>
            <person name="Kurbessoian T."/>
            <person name="Stajich J.E."/>
        </authorList>
    </citation>
    <scope>NUCLEOTIDE SEQUENCE</scope>
    <source>
        <strain evidence="1">JES_115</strain>
    </source>
</reference>
<evidence type="ECO:0000313" key="1">
    <source>
        <dbReference type="EMBL" id="KAJ9640099.1"/>
    </source>
</evidence>
<protein>
    <submittedName>
        <fullName evidence="1">Uncharacterized protein</fullName>
    </submittedName>
</protein>
<name>A0ACC2YXG1_9PEZI</name>
<sequence length="223" mass="25211">MHELADLDNLPPGVRFSEAALNILPPERVAKCRKSGMGMGKAGLFPDDALEHMEQTLKKHKEESRRFAEMLSEIKAEDLPKEVKEKEVEAAVDVQSEQSFRMPFINKALTGGQSPPLKVSRLSALILQLSRGIIPDDHPELVTLAKKFAAKCIEGSPEWMHEIIRTEAGRQTKILTIIDIMGFAVTTNNMEEWERLHRHLTISFEWGKTRNELMGKYGAPRKN</sequence>
<dbReference type="Proteomes" id="UP001172680">
    <property type="component" value="Unassembled WGS sequence"/>
</dbReference>
<dbReference type="EMBL" id="JAPDRP010000018">
    <property type="protein sequence ID" value="KAJ9640099.1"/>
    <property type="molecule type" value="Genomic_DNA"/>
</dbReference>
<gene>
    <name evidence="1" type="ORF">H2199_006333</name>
</gene>
<comment type="caution">
    <text evidence="1">The sequence shown here is derived from an EMBL/GenBank/DDBJ whole genome shotgun (WGS) entry which is preliminary data.</text>
</comment>
<proteinExistence type="predicted"/>
<organism evidence="1 2">
    <name type="scientific">Coniosporium tulheliwenetii</name>
    <dbReference type="NCBI Taxonomy" id="3383036"/>
    <lineage>
        <taxon>Eukaryota</taxon>
        <taxon>Fungi</taxon>
        <taxon>Dikarya</taxon>
        <taxon>Ascomycota</taxon>
        <taxon>Pezizomycotina</taxon>
        <taxon>Dothideomycetes</taxon>
        <taxon>Dothideomycetes incertae sedis</taxon>
        <taxon>Coniosporium</taxon>
    </lineage>
</organism>
<keyword evidence="2" id="KW-1185">Reference proteome</keyword>
<evidence type="ECO:0000313" key="2">
    <source>
        <dbReference type="Proteomes" id="UP001172680"/>
    </source>
</evidence>
<accession>A0ACC2YXG1</accession>